<dbReference type="InterPro" id="IPR002035">
    <property type="entry name" value="VWF_A"/>
</dbReference>
<evidence type="ECO:0000256" key="1">
    <source>
        <dbReference type="PROSITE-ProRule" id="PRU00339"/>
    </source>
</evidence>
<gene>
    <name evidence="5" type="ORF">K1718_15565</name>
</gene>
<sequence>MIPDGFVDSFSAFHFIRPLWLLFLFPVGILWWSVRGSAGRSASIPSSIAPHLAKALQVGSESRQRIQPVDSAVLVLSLLVLAAAGPTWSRIPNPLVSDTAPLVVALKVTKSMMQVDVAPNRLERSKQKVLDLLDERTGAKTALVAYAGTAHQVVPLTEDPAVLKPFLEGLDPSVMPKAGTSLKAALNLAQDILSSQDVPGAILFMVDEIADADTAVLSQHVQSGNSPALFWFASRDQQSKSKLSALPGYPVVEMTPDSKDVEQISRNINAVYQAALANDERQKWKDQGRFLVFPAALIMLFWFRRGWTMQWAAILLSAGVFLQPSEVRADGWKDWFFTPDQQGRMAFEDKQYEKAADLFQDPMWKAFSLYRLGKYEDAAELYSWQESTDAAMGEGMSLLRSRAYRPAIAAFEKAVARDPNNKAAQHNLELARYILDYIETTREQSDTGESGIGADDVAFDNEAGRGTQTQQPTGEALPETAEQWMRTVDTRTGDFLKTRFALEAAGSSQ</sequence>
<feature type="repeat" description="TPR" evidence="1">
    <location>
        <begin position="388"/>
        <end position="421"/>
    </location>
</feature>
<dbReference type="EMBL" id="CP120863">
    <property type="protein sequence ID" value="WFE87581.1"/>
    <property type="molecule type" value="Genomic_DNA"/>
</dbReference>
<evidence type="ECO:0000313" key="6">
    <source>
        <dbReference type="Proteomes" id="UP001209803"/>
    </source>
</evidence>
<dbReference type="Gene3D" id="3.40.50.410">
    <property type="entry name" value="von Willebrand factor, type A domain"/>
    <property type="match status" value="1"/>
</dbReference>
<dbReference type="InterPro" id="IPR019734">
    <property type="entry name" value="TPR_rpt"/>
</dbReference>
<reference evidence="5 6" key="1">
    <citation type="submission" date="2023-03" db="EMBL/GenBank/DDBJ databases">
        <title>Roseibium porphyridii sp. nov. and Roseibium rhodosorbium sp. nov. isolated from marine algae, Porphyridium cruentum and Rhodosorus marinus, respectively.</title>
        <authorList>
            <person name="Lee M.W."/>
            <person name="Choi B.J."/>
            <person name="Lee J.K."/>
            <person name="Choi D.G."/>
            <person name="Baek J.H."/>
            <person name="Bayburt H."/>
            <person name="Kim J.M."/>
            <person name="Han D.M."/>
            <person name="Kim K.H."/>
            <person name="Jeon C.O."/>
        </authorList>
    </citation>
    <scope>NUCLEOTIDE SEQUENCE [LARGE SCALE GENOMIC DNA]</scope>
    <source>
        <strain evidence="5 6">KMA01</strain>
    </source>
</reference>
<dbReference type="Proteomes" id="UP001209803">
    <property type="component" value="Chromosome"/>
</dbReference>
<dbReference type="SUPFAM" id="SSF53300">
    <property type="entry name" value="vWA-like"/>
    <property type="match status" value="1"/>
</dbReference>
<dbReference type="PROSITE" id="PS50005">
    <property type="entry name" value="TPR"/>
    <property type="match status" value="1"/>
</dbReference>
<evidence type="ECO:0000256" key="3">
    <source>
        <dbReference type="SAM" id="Phobius"/>
    </source>
</evidence>
<evidence type="ECO:0000313" key="5">
    <source>
        <dbReference type="EMBL" id="WFE87581.1"/>
    </source>
</evidence>
<dbReference type="SUPFAM" id="SSF48452">
    <property type="entry name" value="TPR-like"/>
    <property type="match status" value="1"/>
</dbReference>
<dbReference type="RefSeq" id="WP_265681684.1">
    <property type="nucleotide sequence ID" value="NZ_CP120863.1"/>
</dbReference>
<accession>A0ABY8EX45</accession>
<name>A0ABY8EX45_9HYPH</name>
<dbReference type="InterPro" id="IPR011990">
    <property type="entry name" value="TPR-like_helical_dom_sf"/>
</dbReference>
<protein>
    <submittedName>
        <fullName evidence="5">VWA domain-containing protein</fullName>
    </submittedName>
</protein>
<feature type="transmembrane region" description="Helical" evidence="3">
    <location>
        <begin position="12"/>
        <end position="34"/>
    </location>
</feature>
<organism evidence="5 6">
    <name type="scientific">Roseibium porphyridii</name>
    <dbReference type="NCBI Taxonomy" id="2866279"/>
    <lineage>
        <taxon>Bacteria</taxon>
        <taxon>Pseudomonadati</taxon>
        <taxon>Pseudomonadota</taxon>
        <taxon>Alphaproteobacteria</taxon>
        <taxon>Hyphomicrobiales</taxon>
        <taxon>Stappiaceae</taxon>
        <taxon>Roseibium</taxon>
    </lineage>
</organism>
<proteinExistence type="predicted"/>
<feature type="transmembrane region" description="Helical" evidence="3">
    <location>
        <begin position="290"/>
        <end position="307"/>
    </location>
</feature>
<dbReference type="InterPro" id="IPR036465">
    <property type="entry name" value="vWFA_dom_sf"/>
</dbReference>
<feature type="region of interest" description="Disordered" evidence="2">
    <location>
        <begin position="444"/>
        <end position="482"/>
    </location>
</feature>
<feature type="domain" description="VWFA" evidence="4">
    <location>
        <begin position="103"/>
        <end position="207"/>
    </location>
</feature>
<dbReference type="PANTHER" id="PTHR22550">
    <property type="entry name" value="SPORE GERMINATION PROTEIN"/>
    <property type="match status" value="1"/>
</dbReference>
<dbReference type="Pfam" id="PF13519">
    <property type="entry name" value="VWA_2"/>
    <property type="match status" value="1"/>
</dbReference>
<keyword evidence="3" id="KW-1133">Transmembrane helix</keyword>
<keyword evidence="3" id="KW-0812">Transmembrane</keyword>
<evidence type="ECO:0000259" key="4">
    <source>
        <dbReference type="Pfam" id="PF13519"/>
    </source>
</evidence>
<keyword evidence="6" id="KW-1185">Reference proteome</keyword>
<keyword evidence="3" id="KW-0472">Membrane</keyword>
<dbReference type="Gene3D" id="1.25.40.10">
    <property type="entry name" value="Tetratricopeptide repeat domain"/>
    <property type="match status" value="1"/>
</dbReference>
<keyword evidence="1" id="KW-0802">TPR repeat</keyword>
<evidence type="ECO:0000256" key="2">
    <source>
        <dbReference type="SAM" id="MobiDB-lite"/>
    </source>
</evidence>
<dbReference type="InterPro" id="IPR050768">
    <property type="entry name" value="UPF0353/GerABKA_families"/>
</dbReference>
<dbReference type="PANTHER" id="PTHR22550:SF14">
    <property type="entry name" value="VWFA DOMAIN-CONTAINING PROTEIN"/>
    <property type="match status" value="1"/>
</dbReference>